<comment type="caution">
    <text evidence="1">The sequence shown here is derived from an EMBL/GenBank/DDBJ whole genome shotgun (WGS) entry which is preliminary data.</text>
</comment>
<keyword evidence="2" id="KW-1185">Reference proteome</keyword>
<gene>
    <name evidence="1" type="ORF">FMOSSE_LOCUS14776</name>
</gene>
<dbReference type="EMBL" id="CAJVPP010012530">
    <property type="protein sequence ID" value="CAG8717948.1"/>
    <property type="molecule type" value="Genomic_DNA"/>
</dbReference>
<sequence>SKFSEMGVISFLKLLVSIYQHKIIIKDNLQVLNIHSNIKLGDNLINELMQTQGKKIRLIIEVNTKLDGKN</sequence>
<dbReference type="Proteomes" id="UP000789375">
    <property type="component" value="Unassembled WGS sequence"/>
</dbReference>
<accession>A0A9N9I3K9</accession>
<evidence type="ECO:0000313" key="2">
    <source>
        <dbReference type="Proteomes" id="UP000789375"/>
    </source>
</evidence>
<protein>
    <submittedName>
        <fullName evidence="1">11949_t:CDS:1</fullName>
    </submittedName>
</protein>
<dbReference type="AlphaFoldDB" id="A0A9N9I3K9"/>
<name>A0A9N9I3K9_FUNMO</name>
<feature type="non-terminal residue" evidence="1">
    <location>
        <position position="70"/>
    </location>
</feature>
<reference evidence="1" key="1">
    <citation type="submission" date="2021-06" db="EMBL/GenBank/DDBJ databases">
        <authorList>
            <person name="Kallberg Y."/>
            <person name="Tangrot J."/>
            <person name="Rosling A."/>
        </authorList>
    </citation>
    <scope>NUCLEOTIDE SEQUENCE</scope>
    <source>
        <strain evidence="1">87-6 pot B 2015</strain>
    </source>
</reference>
<proteinExistence type="predicted"/>
<organism evidence="1 2">
    <name type="scientific">Funneliformis mosseae</name>
    <name type="common">Endomycorrhizal fungus</name>
    <name type="synonym">Glomus mosseae</name>
    <dbReference type="NCBI Taxonomy" id="27381"/>
    <lineage>
        <taxon>Eukaryota</taxon>
        <taxon>Fungi</taxon>
        <taxon>Fungi incertae sedis</taxon>
        <taxon>Mucoromycota</taxon>
        <taxon>Glomeromycotina</taxon>
        <taxon>Glomeromycetes</taxon>
        <taxon>Glomerales</taxon>
        <taxon>Glomeraceae</taxon>
        <taxon>Funneliformis</taxon>
    </lineage>
</organism>
<evidence type="ECO:0000313" key="1">
    <source>
        <dbReference type="EMBL" id="CAG8717948.1"/>
    </source>
</evidence>